<keyword evidence="2" id="KW-1185">Reference proteome</keyword>
<organism evidence="1 2">
    <name type="scientific">Xylaria curta</name>
    <dbReference type="NCBI Taxonomy" id="42375"/>
    <lineage>
        <taxon>Eukaryota</taxon>
        <taxon>Fungi</taxon>
        <taxon>Dikarya</taxon>
        <taxon>Ascomycota</taxon>
        <taxon>Pezizomycotina</taxon>
        <taxon>Sordariomycetes</taxon>
        <taxon>Xylariomycetidae</taxon>
        <taxon>Xylariales</taxon>
        <taxon>Xylariaceae</taxon>
        <taxon>Xylaria</taxon>
    </lineage>
</organism>
<name>A0ACC1MGE1_9PEZI</name>
<comment type="caution">
    <text evidence="1">The sequence shown here is derived from an EMBL/GenBank/DDBJ whole genome shotgun (WGS) entry which is preliminary data.</text>
</comment>
<evidence type="ECO:0000313" key="1">
    <source>
        <dbReference type="EMBL" id="KAJ2965719.1"/>
    </source>
</evidence>
<protein>
    <submittedName>
        <fullName evidence="1">Uncharacterized protein</fullName>
    </submittedName>
</protein>
<sequence length="168" mass="18725">MTVEHLNALPYVKACLLEALRLEPPAQMIAVTPMVDDGAPRRSRGVAVFGDDATEFRPERMTEEKVKKLPKHGFKPFGHTPRNCIGSDFAMQEATVAVVVLFQKFDFSLVDPGYELRYQTSLNRKPKDLKIFARLRPGVDVLSLHRDLFIPAAADSAKTDTTPSELGK</sequence>
<evidence type="ECO:0000313" key="2">
    <source>
        <dbReference type="Proteomes" id="UP001143856"/>
    </source>
</evidence>
<accession>A0ACC1MGE1</accession>
<proteinExistence type="predicted"/>
<gene>
    <name evidence="1" type="ORF">NUW58_g10834</name>
</gene>
<dbReference type="EMBL" id="JAPDGR010005469">
    <property type="protein sequence ID" value="KAJ2965719.1"/>
    <property type="molecule type" value="Genomic_DNA"/>
</dbReference>
<dbReference type="Proteomes" id="UP001143856">
    <property type="component" value="Unassembled WGS sequence"/>
</dbReference>
<reference evidence="1" key="1">
    <citation type="submission" date="2022-10" db="EMBL/GenBank/DDBJ databases">
        <title>Genome Sequence of Xylaria curta.</title>
        <authorList>
            <person name="Buettner E."/>
        </authorList>
    </citation>
    <scope>NUCLEOTIDE SEQUENCE</scope>
    <source>
        <strain evidence="1">Babe10</strain>
    </source>
</reference>